<sequence length="213" mass="24775">DLETVMSVIKNEKRLYMIGTLKISDINRSSLSKISNLLRKKSIKGFKIFPGHDPIYPTDRRWIPILKLCLRYNLPLIIHTGMNVNNKESTKYNDPKHIIKVAKNYPKLKIIIAHYFWPKQNYCFSITNGFDNIYFDISGLADPEVIKFSDGIKKIRKILVKTVKRRSDSVIFGTDWPMCNIGKHINLVNSLNITKNEKDKIFYKNALKLFGLK</sequence>
<name>A0A0F9BZF2_9ZZZZ</name>
<dbReference type="Pfam" id="PF04909">
    <property type="entry name" value="Amidohydro_2"/>
    <property type="match status" value="1"/>
</dbReference>
<dbReference type="InterPro" id="IPR032466">
    <property type="entry name" value="Metal_Hydrolase"/>
</dbReference>
<organism evidence="3">
    <name type="scientific">marine sediment metagenome</name>
    <dbReference type="NCBI Taxonomy" id="412755"/>
    <lineage>
        <taxon>unclassified sequences</taxon>
        <taxon>metagenomes</taxon>
        <taxon>ecological metagenomes</taxon>
    </lineage>
</organism>
<dbReference type="Gene3D" id="3.20.20.140">
    <property type="entry name" value="Metal-dependent hydrolases"/>
    <property type="match status" value="1"/>
</dbReference>
<comment type="caution">
    <text evidence="3">The sequence shown here is derived from an EMBL/GenBank/DDBJ whole genome shotgun (WGS) entry which is preliminary data.</text>
</comment>
<protein>
    <recommendedName>
        <fullName evidence="2">Amidohydrolase-related domain-containing protein</fullName>
    </recommendedName>
</protein>
<dbReference type="GO" id="GO:0016831">
    <property type="term" value="F:carboxy-lyase activity"/>
    <property type="evidence" value="ECO:0007669"/>
    <property type="project" value="InterPro"/>
</dbReference>
<dbReference type="InterPro" id="IPR006680">
    <property type="entry name" value="Amidohydro-rel"/>
</dbReference>
<dbReference type="GO" id="GO:0016787">
    <property type="term" value="F:hydrolase activity"/>
    <property type="evidence" value="ECO:0007669"/>
    <property type="project" value="InterPro"/>
</dbReference>
<dbReference type="EMBL" id="LAZR01035520">
    <property type="protein sequence ID" value="KKL27285.1"/>
    <property type="molecule type" value="Genomic_DNA"/>
</dbReference>
<dbReference type="SUPFAM" id="SSF51556">
    <property type="entry name" value="Metallo-dependent hydrolases"/>
    <property type="match status" value="1"/>
</dbReference>
<dbReference type="PANTHER" id="PTHR21240">
    <property type="entry name" value="2-AMINO-3-CARBOXYLMUCONATE-6-SEMIALDEHYDE DECARBOXYLASE"/>
    <property type="match status" value="1"/>
</dbReference>
<keyword evidence="1" id="KW-0456">Lyase</keyword>
<evidence type="ECO:0000256" key="1">
    <source>
        <dbReference type="ARBA" id="ARBA00023239"/>
    </source>
</evidence>
<feature type="non-terminal residue" evidence="3">
    <location>
        <position position="1"/>
    </location>
</feature>
<feature type="domain" description="Amidohydrolase-related" evidence="2">
    <location>
        <begin position="38"/>
        <end position="212"/>
    </location>
</feature>
<reference evidence="3" key="1">
    <citation type="journal article" date="2015" name="Nature">
        <title>Complex archaea that bridge the gap between prokaryotes and eukaryotes.</title>
        <authorList>
            <person name="Spang A."/>
            <person name="Saw J.H."/>
            <person name="Jorgensen S.L."/>
            <person name="Zaremba-Niedzwiedzka K."/>
            <person name="Martijn J."/>
            <person name="Lind A.E."/>
            <person name="van Eijk R."/>
            <person name="Schleper C."/>
            <person name="Guy L."/>
            <person name="Ettema T.J."/>
        </authorList>
    </citation>
    <scope>NUCLEOTIDE SEQUENCE</scope>
</reference>
<accession>A0A0F9BZF2</accession>
<dbReference type="AlphaFoldDB" id="A0A0F9BZF2"/>
<gene>
    <name evidence="3" type="ORF">LCGC14_2386670</name>
</gene>
<evidence type="ECO:0000259" key="2">
    <source>
        <dbReference type="Pfam" id="PF04909"/>
    </source>
</evidence>
<proteinExistence type="predicted"/>
<evidence type="ECO:0000313" key="3">
    <source>
        <dbReference type="EMBL" id="KKL27285.1"/>
    </source>
</evidence>
<dbReference type="InterPro" id="IPR032465">
    <property type="entry name" value="ACMSD"/>
</dbReference>